<protein>
    <recommendedName>
        <fullName evidence="3">phosphoenolpyruvate--glycerone phosphotransferase</fullName>
        <ecNumber evidence="3">2.7.1.121</ecNumber>
    </recommendedName>
</protein>
<dbReference type="Pfam" id="PF03610">
    <property type="entry name" value="EIIA-man"/>
    <property type="match status" value="1"/>
</dbReference>
<accession>A0ABV6LQH5</accession>
<keyword evidence="4 7" id="KW-0808">Transferase</keyword>
<evidence type="ECO:0000256" key="4">
    <source>
        <dbReference type="ARBA" id="ARBA00022679"/>
    </source>
</evidence>
<dbReference type="SUPFAM" id="SSF53062">
    <property type="entry name" value="PTS system fructose IIA component-like"/>
    <property type="match status" value="1"/>
</dbReference>
<dbReference type="Proteomes" id="UP001589836">
    <property type="component" value="Unassembled WGS sequence"/>
</dbReference>
<comment type="subunit">
    <text evidence="5">Homodimer. The dihydroxyacetone kinase complex is composed of a homodimer of DhaM, a homodimer of DhaK and the subunit DhaL.</text>
</comment>
<evidence type="ECO:0000259" key="6">
    <source>
        <dbReference type="PROSITE" id="PS51096"/>
    </source>
</evidence>
<comment type="caution">
    <text evidence="7">The sequence shown here is derived from an EMBL/GenBank/DDBJ whole genome shotgun (WGS) entry which is preliminary data.</text>
</comment>
<reference evidence="7 8" key="1">
    <citation type="submission" date="2024-09" db="EMBL/GenBank/DDBJ databases">
        <authorList>
            <person name="Sun Q."/>
            <person name="Mori K."/>
        </authorList>
    </citation>
    <scope>NUCLEOTIDE SEQUENCE [LARGE SCALE GENOMIC DNA]</scope>
    <source>
        <strain evidence="7 8">NCAIM B.02529</strain>
    </source>
</reference>
<dbReference type="InterPro" id="IPR039643">
    <property type="entry name" value="DhaM"/>
</dbReference>
<dbReference type="RefSeq" id="WP_377348842.1">
    <property type="nucleotide sequence ID" value="NZ_JBHLTP010000011.1"/>
</dbReference>
<feature type="domain" description="PTS EIIA type-4" evidence="6">
    <location>
        <begin position="3"/>
        <end position="125"/>
    </location>
</feature>
<dbReference type="InterPro" id="IPR004701">
    <property type="entry name" value="PTS_EIIA_man-typ"/>
</dbReference>
<evidence type="ECO:0000256" key="3">
    <source>
        <dbReference type="ARBA" id="ARBA00012095"/>
    </source>
</evidence>
<evidence type="ECO:0000313" key="8">
    <source>
        <dbReference type="Proteomes" id="UP001589836"/>
    </source>
</evidence>
<comment type="catalytic activity">
    <reaction evidence="1">
        <text>dihydroxyacetone + phosphoenolpyruvate = dihydroxyacetone phosphate + pyruvate</text>
        <dbReference type="Rhea" id="RHEA:18381"/>
        <dbReference type="ChEBI" id="CHEBI:15361"/>
        <dbReference type="ChEBI" id="CHEBI:16016"/>
        <dbReference type="ChEBI" id="CHEBI:57642"/>
        <dbReference type="ChEBI" id="CHEBI:58702"/>
        <dbReference type="EC" id="2.7.1.121"/>
    </reaction>
</comment>
<dbReference type="PANTHER" id="PTHR38594:SF1">
    <property type="entry name" value="PEP-DEPENDENT DIHYDROXYACETONE KINASE, PHOSPHORYL DONOR SUBUNIT DHAM"/>
    <property type="match status" value="1"/>
</dbReference>
<name>A0ABV6LQH5_9BACI</name>
<dbReference type="PROSITE" id="PS51096">
    <property type="entry name" value="PTS_EIIA_TYPE_4"/>
    <property type="match status" value="1"/>
</dbReference>
<evidence type="ECO:0000256" key="2">
    <source>
        <dbReference type="ARBA" id="ARBA00002788"/>
    </source>
</evidence>
<dbReference type="Gene3D" id="3.40.50.510">
    <property type="entry name" value="Phosphotransferase system, mannose-type IIA component"/>
    <property type="match status" value="1"/>
</dbReference>
<dbReference type="GO" id="GO:0047324">
    <property type="term" value="F:phosphoenolpyruvate-glycerone phosphotransferase activity"/>
    <property type="evidence" value="ECO:0007669"/>
    <property type="project" value="UniProtKB-EC"/>
</dbReference>
<keyword evidence="7" id="KW-0418">Kinase</keyword>
<evidence type="ECO:0000256" key="1">
    <source>
        <dbReference type="ARBA" id="ARBA00001113"/>
    </source>
</evidence>
<dbReference type="EC" id="2.7.1.121" evidence="3"/>
<proteinExistence type="predicted"/>
<dbReference type="PANTHER" id="PTHR38594">
    <property type="entry name" value="PEP-DEPENDENT DIHYDROXYACETONE KINASE, PHOSPHORYL DONOR SUBUNIT DHAM"/>
    <property type="match status" value="1"/>
</dbReference>
<dbReference type="InterPro" id="IPR012844">
    <property type="entry name" value="DhaM_N"/>
</dbReference>
<sequence length="125" mass="13273">MELVGIVLVSHSEKVVEGTKDILKQVVGDVPIAIAGGTDDGSIGTSIDKIQAAIEGIHSEKGTLLFYDIGSARMNAEMALEMMDLQSIDIAEAPLVEGAYLAAVESSMDKPLEAIQESLYKEYSS</sequence>
<dbReference type="EMBL" id="JBHLTP010000011">
    <property type="protein sequence ID" value="MFC0524656.1"/>
    <property type="molecule type" value="Genomic_DNA"/>
</dbReference>
<dbReference type="NCBIfam" id="TIGR02364">
    <property type="entry name" value="dha_pts"/>
    <property type="match status" value="1"/>
</dbReference>
<keyword evidence="8" id="KW-1185">Reference proteome</keyword>
<evidence type="ECO:0000256" key="5">
    <source>
        <dbReference type="ARBA" id="ARBA00046577"/>
    </source>
</evidence>
<comment type="function">
    <text evidence="2">Component of the dihydroxyacetone kinase complex, which is responsible for the phosphoenolpyruvate (PEP)-dependent phosphorylation of dihydroxyacetone. DhaM serves as the phosphoryl donor. Is phosphorylated by phosphoenolpyruvate in an EI- and HPr-dependent reaction, and a phosphorelay system on histidine residues finally leads to phosphoryl transfer to DhaL and dihydroxyacetone.</text>
</comment>
<dbReference type="InterPro" id="IPR036662">
    <property type="entry name" value="PTS_EIIA_man-typ_sf"/>
</dbReference>
<organism evidence="7 8">
    <name type="scientific">Pontibacillus salicampi</name>
    <dbReference type="NCBI Taxonomy" id="1449801"/>
    <lineage>
        <taxon>Bacteria</taxon>
        <taxon>Bacillati</taxon>
        <taxon>Bacillota</taxon>
        <taxon>Bacilli</taxon>
        <taxon>Bacillales</taxon>
        <taxon>Bacillaceae</taxon>
        <taxon>Pontibacillus</taxon>
    </lineage>
</organism>
<gene>
    <name evidence="7" type="primary">dhaM</name>
    <name evidence="7" type="ORF">ACFFGV_13850</name>
</gene>
<evidence type="ECO:0000313" key="7">
    <source>
        <dbReference type="EMBL" id="MFC0524656.1"/>
    </source>
</evidence>